<dbReference type="FunFam" id="1.10.287.130:FF:000038">
    <property type="entry name" value="Sensory transduction histidine kinase"/>
    <property type="match status" value="1"/>
</dbReference>
<dbReference type="EC" id="2.7.13.3" evidence="3"/>
<dbReference type="InterPro" id="IPR003594">
    <property type="entry name" value="HATPase_dom"/>
</dbReference>
<feature type="modified residue" description="4-aspartylphosphate" evidence="12">
    <location>
        <position position="1099"/>
    </location>
</feature>
<evidence type="ECO:0000256" key="4">
    <source>
        <dbReference type="ARBA" id="ARBA00022553"/>
    </source>
</evidence>
<feature type="domain" description="PAC" evidence="18">
    <location>
        <begin position="730"/>
        <end position="782"/>
    </location>
</feature>
<feature type="domain" description="CBS" evidence="19">
    <location>
        <begin position="200"/>
        <end position="257"/>
    </location>
</feature>
<comment type="subcellular location">
    <subcellularLocation>
        <location evidence="2">Membrane</location>
    </subcellularLocation>
</comment>
<evidence type="ECO:0000259" key="15">
    <source>
        <dbReference type="PROSITE" id="PS50109"/>
    </source>
</evidence>
<feature type="domain" description="PAS" evidence="17">
    <location>
        <begin position="291"/>
        <end position="339"/>
    </location>
</feature>
<evidence type="ECO:0000256" key="5">
    <source>
        <dbReference type="ARBA" id="ARBA00022679"/>
    </source>
</evidence>
<dbReference type="SUPFAM" id="SSF55785">
    <property type="entry name" value="PYP-like sensor domain (PAS domain)"/>
    <property type="match status" value="4"/>
</dbReference>
<dbReference type="SUPFAM" id="SSF52172">
    <property type="entry name" value="CheY-like"/>
    <property type="match status" value="1"/>
</dbReference>
<evidence type="ECO:0000313" key="20">
    <source>
        <dbReference type="EMBL" id="AHF02201.1"/>
    </source>
</evidence>
<keyword evidence="6" id="KW-0547">Nucleotide-binding</keyword>
<dbReference type="SMART" id="SM00387">
    <property type="entry name" value="HATPase_c"/>
    <property type="match status" value="1"/>
</dbReference>
<evidence type="ECO:0000256" key="2">
    <source>
        <dbReference type="ARBA" id="ARBA00004370"/>
    </source>
</evidence>
<dbReference type="InterPro" id="IPR046342">
    <property type="entry name" value="CBS_dom_sf"/>
</dbReference>
<dbReference type="Gene3D" id="3.30.565.10">
    <property type="entry name" value="Histidine kinase-like ATPase, C-terminal domain"/>
    <property type="match status" value="1"/>
</dbReference>
<keyword evidence="13" id="KW-0129">CBS domain</keyword>
<dbReference type="Pfam" id="PF00571">
    <property type="entry name" value="CBS"/>
    <property type="match status" value="4"/>
</dbReference>
<dbReference type="AlphaFoldDB" id="W0DZD8"/>
<dbReference type="eggNOG" id="COG2205">
    <property type="taxonomic scope" value="Bacteria"/>
</dbReference>
<dbReference type="InParanoid" id="W0DZD8"/>
<dbReference type="InterPro" id="IPR003661">
    <property type="entry name" value="HisK_dim/P_dom"/>
</dbReference>
<dbReference type="KEGG" id="tao:THIAE_02760"/>
<feature type="coiled-coil region" evidence="14">
    <location>
        <begin position="636"/>
        <end position="666"/>
    </location>
</feature>
<dbReference type="SUPFAM" id="SSF47384">
    <property type="entry name" value="Homodimeric domain of signal transducing histidine kinase"/>
    <property type="match status" value="1"/>
</dbReference>
<dbReference type="GO" id="GO:0000155">
    <property type="term" value="F:phosphorelay sensor kinase activity"/>
    <property type="evidence" value="ECO:0007669"/>
    <property type="project" value="InterPro"/>
</dbReference>
<dbReference type="Pfam" id="PF08447">
    <property type="entry name" value="PAS_3"/>
    <property type="match status" value="3"/>
</dbReference>
<evidence type="ECO:0000256" key="10">
    <source>
        <dbReference type="ARBA" id="ARBA00023136"/>
    </source>
</evidence>
<name>W0DZD8_9GAMM</name>
<evidence type="ECO:0000259" key="19">
    <source>
        <dbReference type="PROSITE" id="PS51371"/>
    </source>
</evidence>
<evidence type="ECO:0000256" key="9">
    <source>
        <dbReference type="ARBA" id="ARBA00023012"/>
    </source>
</evidence>
<dbReference type="SUPFAM" id="SSF54631">
    <property type="entry name" value="CBS-domain pair"/>
    <property type="match status" value="2"/>
</dbReference>
<dbReference type="SMART" id="SM00116">
    <property type="entry name" value="CBS"/>
    <property type="match status" value="4"/>
</dbReference>
<feature type="domain" description="Response regulatory" evidence="16">
    <location>
        <begin position="1050"/>
        <end position="1164"/>
    </location>
</feature>
<keyword evidence="21" id="KW-1185">Reference proteome</keyword>
<dbReference type="PROSITE" id="PS50112">
    <property type="entry name" value="PAS"/>
    <property type="match status" value="2"/>
</dbReference>
<comment type="catalytic activity">
    <reaction evidence="1">
        <text>ATP + protein L-histidine = ADP + protein N-phospho-L-histidine.</text>
        <dbReference type="EC" id="2.7.13.3"/>
    </reaction>
</comment>
<feature type="domain" description="PAS" evidence="17">
    <location>
        <begin position="656"/>
        <end position="726"/>
    </location>
</feature>
<feature type="coiled-coil region" evidence="14">
    <location>
        <begin position="773"/>
        <end position="800"/>
    </location>
</feature>
<dbReference type="PROSITE" id="PS50109">
    <property type="entry name" value="HIS_KIN"/>
    <property type="match status" value="1"/>
</dbReference>
<evidence type="ECO:0000256" key="12">
    <source>
        <dbReference type="PROSITE-ProRule" id="PRU00169"/>
    </source>
</evidence>
<dbReference type="InterPro" id="IPR001610">
    <property type="entry name" value="PAC"/>
</dbReference>
<feature type="domain" description="PAC" evidence="18">
    <location>
        <begin position="343"/>
        <end position="395"/>
    </location>
</feature>
<dbReference type="Pfam" id="PF08448">
    <property type="entry name" value="PAS_4"/>
    <property type="match status" value="1"/>
</dbReference>
<dbReference type="Gene3D" id="3.30.450.20">
    <property type="entry name" value="PAS domain"/>
    <property type="match status" value="4"/>
</dbReference>
<dbReference type="SMART" id="SM00086">
    <property type="entry name" value="PAC"/>
    <property type="match status" value="4"/>
</dbReference>
<organism evidence="20 21">
    <name type="scientific">Thiomicrospira aerophila AL3</name>
    <dbReference type="NCBI Taxonomy" id="717772"/>
    <lineage>
        <taxon>Bacteria</taxon>
        <taxon>Pseudomonadati</taxon>
        <taxon>Pseudomonadota</taxon>
        <taxon>Gammaproteobacteria</taxon>
        <taxon>Thiotrichales</taxon>
        <taxon>Piscirickettsiaceae</taxon>
        <taxon>Thiomicrospira</taxon>
    </lineage>
</organism>
<dbReference type="NCBIfam" id="TIGR00229">
    <property type="entry name" value="sensory_box"/>
    <property type="match status" value="2"/>
</dbReference>
<keyword evidence="9" id="KW-0902">Two-component regulatory system</keyword>
<dbReference type="InterPro" id="IPR036890">
    <property type="entry name" value="HATPase_C_sf"/>
</dbReference>
<dbReference type="InterPro" id="IPR000644">
    <property type="entry name" value="CBS_dom"/>
</dbReference>
<dbReference type="STRING" id="717772.THIAE_02760"/>
<keyword evidence="14" id="KW-0175">Coiled coil</keyword>
<evidence type="ECO:0000256" key="3">
    <source>
        <dbReference type="ARBA" id="ARBA00012438"/>
    </source>
</evidence>
<dbReference type="PANTHER" id="PTHR43047">
    <property type="entry name" value="TWO-COMPONENT HISTIDINE PROTEIN KINASE"/>
    <property type="match status" value="1"/>
</dbReference>
<dbReference type="InterPro" id="IPR011006">
    <property type="entry name" value="CheY-like_superfamily"/>
</dbReference>
<dbReference type="InterPro" id="IPR005467">
    <property type="entry name" value="His_kinase_dom"/>
</dbReference>
<dbReference type="GO" id="GO:0005524">
    <property type="term" value="F:ATP binding"/>
    <property type="evidence" value="ECO:0007669"/>
    <property type="project" value="UniProtKB-KW"/>
</dbReference>
<sequence>MLLPKLSEIATPNVITIADSQSINDAVHLMAERKLRDMIVTGEAGLRILTTRELIHFRLQQVNFDQPLRQVELNAVPTLPPEAPVLQALEVIRCHPDEYLCLVDQAKLVGIVSFSDLAGYLDPENLAQSKTLAEVLGMSQFVKVDSRHSVEQVFAKLSQAQQTAAVVFAQQKPVGMITQSDIVRLFDQDADLSVLAETVMSSPLKTFASQLTLGDALAQARAHNIKRLLVIDTLSGEALGVLHQKELVTLVYQAWGERLAQEQERLKNERDLFAGGPVLVFKWRPELGWPVNFVSPNVVDILGFPVEKILAADFQFVSLVHPDDIEKIGQEVSQYLAEKQTFWEQNYRLINAKGQCRWFYDYTRPVYNEQGEVVEILGYLIDQTEIKHAHHRLQSLSSNIPGMIYEMVRYPDGSFGFSFASPAIADLFDLQFEDVQHDASELFSRVHPDDIQGIMDTIEESVRDFTPWSQEFRINLPSGLTRWLSSQSTPSSRDDGTIIWHGFVHDITNQKQQQLALEQKNRQYDLTMMATMIGLWTWDLLNNDLTWSNEAFVQLGYAPQAFPLSLEVFQSLLHPDDLQPMFDSIEQQVAQEKSFVVEFRLKNGQGGWTWIQGRGNTTKMNEQGQSIQMMGTHLEIQAQKEQQLVLQQARQKLEESEQRFKDVIKAAGEYIWEVDIQGRYIFVSEQITHVLGLAVEQLIGRSPFEFMPDEEKARVGAYFADKVEQQIPFKDLEHLCIHQNGQTIWQRVSGVPVFSDSSELIAYRGTGLDITEQKVYQASLEQAKREADAANKAKSEFLANMSHEIRTPMNGIIGMSELGLTETDPQKMHHQLERVNQSGRLLLGIINDILDFSKIEAGKLELDPQQFQLSQLKDELTDLFEGLAHEKGLAFSVQCACKDNCVQCLYGDNLRLRQVLTNLIGNAVKFTDRGEVRLSIKLDSPANNPFGVFLSFEIQDTGIGMTAEQQQKLFNAFTQADTSITRKHGGTGLGLVISERLVRLMGGDDIHIQSQPNKGSIFSFSVPMMTCNPQQQIQLNPQPKHTEPTRLSGRVLLVEDNEINQEVAATMLTQLGLALELAENGQIAVEKAKQPDFDLILMDIQMPVMDGYQACQAIRQFNASMPIVALTAAAMVEDRAKALSVGMNDHLAKPLNSDDLYRVLSEHLPKESKISVKPKAKPVLLIVCQDKQQLKTLAQQAQADYQVKVANNATQAIKSIETSTINQAWLVDDALQDRVLINYLTREKIPFTHRASI</sequence>
<dbReference type="GO" id="GO:0005886">
    <property type="term" value="C:plasma membrane"/>
    <property type="evidence" value="ECO:0007669"/>
    <property type="project" value="TreeGrafter"/>
</dbReference>
<dbReference type="CDD" id="cd17546">
    <property type="entry name" value="REC_hyHK_CKI1_RcsC-like"/>
    <property type="match status" value="1"/>
</dbReference>
<dbReference type="PROSITE" id="PS50113">
    <property type="entry name" value="PAC"/>
    <property type="match status" value="4"/>
</dbReference>
<dbReference type="SUPFAM" id="SSF55874">
    <property type="entry name" value="ATPase domain of HSP90 chaperone/DNA topoisomerase II/histidine kinase"/>
    <property type="match status" value="1"/>
</dbReference>
<dbReference type="SMART" id="SM00091">
    <property type="entry name" value="PAS"/>
    <property type="match status" value="4"/>
</dbReference>
<dbReference type="InterPro" id="IPR004358">
    <property type="entry name" value="Sig_transdc_His_kin-like_C"/>
</dbReference>
<keyword evidence="11" id="KW-0131">Cell cycle</keyword>
<evidence type="ECO:0000256" key="11">
    <source>
        <dbReference type="ARBA" id="ARBA00023306"/>
    </source>
</evidence>
<evidence type="ECO:0000259" key="17">
    <source>
        <dbReference type="PROSITE" id="PS50112"/>
    </source>
</evidence>
<dbReference type="Proteomes" id="UP000005380">
    <property type="component" value="Chromosome"/>
</dbReference>
<feature type="domain" description="CBS" evidence="19">
    <location>
        <begin position="72"/>
        <end position="129"/>
    </location>
</feature>
<dbReference type="Pfam" id="PF00072">
    <property type="entry name" value="Response_reg"/>
    <property type="match status" value="1"/>
</dbReference>
<dbReference type="eggNOG" id="COG5002">
    <property type="taxonomic scope" value="Bacteria"/>
</dbReference>
<keyword evidence="5" id="KW-0808">Transferase</keyword>
<keyword evidence="8" id="KW-0067">ATP-binding</keyword>
<dbReference type="InterPro" id="IPR000700">
    <property type="entry name" value="PAS-assoc_C"/>
</dbReference>
<dbReference type="PRINTS" id="PR00344">
    <property type="entry name" value="BCTRLSENSOR"/>
</dbReference>
<dbReference type="PANTHER" id="PTHR43047:SF72">
    <property type="entry name" value="OSMOSENSING HISTIDINE PROTEIN KINASE SLN1"/>
    <property type="match status" value="1"/>
</dbReference>
<keyword evidence="4 12" id="KW-0597">Phosphoprotein</keyword>
<protein>
    <recommendedName>
        <fullName evidence="3">histidine kinase</fullName>
        <ecNumber evidence="3">2.7.13.3</ecNumber>
    </recommendedName>
</protein>
<evidence type="ECO:0000313" key="21">
    <source>
        <dbReference type="Proteomes" id="UP000005380"/>
    </source>
</evidence>
<dbReference type="EMBL" id="CP007030">
    <property type="protein sequence ID" value="AHF02201.1"/>
    <property type="molecule type" value="Genomic_DNA"/>
</dbReference>
<dbReference type="SMART" id="SM00448">
    <property type="entry name" value="REC"/>
    <property type="match status" value="1"/>
</dbReference>
<evidence type="ECO:0000256" key="8">
    <source>
        <dbReference type="ARBA" id="ARBA00022840"/>
    </source>
</evidence>
<dbReference type="eggNOG" id="COG0642">
    <property type="taxonomic scope" value="Bacteria"/>
</dbReference>
<proteinExistence type="predicted"/>
<dbReference type="Pfam" id="PF00512">
    <property type="entry name" value="HisKA"/>
    <property type="match status" value="1"/>
</dbReference>
<gene>
    <name evidence="20" type="ORF">THIAE_02760</name>
</gene>
<feature type="domain" description="PAC" evidence="18">
    <location>
        <begin position="468"/>
        <end position="519"/>
    </location>
</feature>
<dbReference type="CDD" id="cd00130">
    <property type="entry name" value="PAS"/>
    <property type="match status" value="4"/>
</dbReference>
<dbReference type="InterPro" id="IPR013656">
    <property type="entry name" value="PAS_4"/>
</dbReference>
<keyword evidence="10" id="KW-0472">Membrane</keyword>
<evidence type="ECO:0000259" key="16">
    <source>
        <dbReference type="PROSITE" id="PS50110"/>
    </source>
</evidence>
<dbReference type="Gene3D" id="3.10.580.10">
    <property type="entry name" value="CBS-domain"/>
    <property type="match status" value="2"/>
</dbReference>
<dbReference type="HOGENOM" id="CLU_003248_0_0_6"/>
<dbReference type="CDD" id="cd16922">
    <property type="entry name" value="HATPase_EvgS-ArcB-TorS-like"/>
    <property type="match status" value="1"/>
</dbReference>
<dbReference type="Gene3D" id="3.40.50.2300">
    <property type="match status" value="1"/>
</dbReference>
<dbReference type="InterPro" id="IPR000014">
    <property type="entry name" value="PAS"/>
</dbReference>
<dbReference type="InterPro" id="IPR013655">
    <property type="entry name" value="PAS_fold_3"/>
</dbReference>
<dbReference type="PROSITE" id="PS51371">
    <property type="entry name" value="CBS"/>
    <property type="match status" value="2"/>
</dbReference>
<dbReference type="InterPro" id="IPR036097">
    <property type="entry name" value="HisK_dim/P_sf"/>
</dbReference>
<dbReference type="Gene3D" id="1.10.287.130">
    <property type="match status" value="1"/>
</dbReference>
<dbReference type="CDD" id="cd00082">
    <property type="entry name" value="HisKA"/>
    <property type="match status" value="1"/>
</dbReference>
<evidence type="ECO:0000259" key="18">
    <source>
        <dbReference type="PROSITE" id="PS50113"/>
    </source>
</evidence>
<evidence type="ECO:0000256" key="7">
    <source>
        <dbReference type="ARBA" id="ARBA00022777"/>
    </source>
</evidence>
<dbReference type="InterPro" id="IPR035965">
    <property type="entry name" value="PAS-like_dom_sf"/>
</dbReference>
<evidence type="ECO:0000256" key="14">
    <source>
        <dbReference type="SAM" id="Coils"/>
    </source>
</evidence>
<dbReference type="InterPro" id="IPR001789">
    <property type="entry name" value="Sig_transdc_resp-reg_receiver"/>
</dbReference>
<evidence type="ECO:0000256" key="13">
    <source>
        <dbReference type="PROSITE-ProRule" id="PRU00703"/>
    </source>
</evidence>
<dbReference type="PROSITE" id="PS50110">
    <property type="entry name" value="RESPONSE_REGULATORY"/>
    <property type="match status" value="1"/>
</dbReference>
<keyword evidence="7" id="KW-0418">Kinase</keyword>
<evidence type="ECO:0000256" key="1">
    <source>
        <dbReference type="ARBA" id="ARBA00000085"/>
    </source>
</evidence>
<reference evidence="20 21" key="1">
    <citation type="submission" date="2013-12" db="EMBL/GenBank/DDBJ databases">
        <authorList>
            <consortium name="DOE Joint Genome Institute"/>
            <person name="Kappler U."/>
            <person name="Huntemann M."/>
            <person name="Han J."/>
            <person name="Chen A."/>
            <person name="Kyrpides N."/>
            <person name="Mavromatis K."/>
            <person name="Markowitz V."/>
            <person name="Palaniappan K."/>
            <person name="Ivanova N."/>
            <person name="Schaumberg A."/>
            <person name="Pati A."/>
            <person name="Liolios K."/>
            <person name="Nordberg H.P."/>
            <person name="Cantor M.N."/>
            <person name="Hua S.X."/>
            <person name="Woyke T."/>
        </authorList>
    </citation>
    <scope>NUCLEOTIDE SEQUENCE [LARGE SCALE GENOMIC DNA]</scope>
    <source>
        <strain evidence="21">AL2</strain>
    </source>
</reference>
<feature type="domain" description="Histidine kinase" evidence="15">
    <location>
        <begin position="800"/>
        <end position="1026"/>
    </location>
</feature>
<dbReference type="SMART" id="SM00388">
    <property type="entry name" value="HisKA"/>
    <property type="match status" value="1"/>
</dbReference>
<dbReference type="FunFam" id="3.30.565.10:FF:000010">
    <property type="entry name" value="Sensor histidine kinase RcsC"/>
    <property type="match status" value="1"/>
</dbReference>
<feature type="domain" description="PAC" evidence="18">
    <location>
        <begin position="595"/>
        <end position="648"/>
    </location>
</feature>
<dbReference type="GO" id="GO:0009927">
    <property type="term" value="F:histidine phosphotransfer kinase activity"/>
    <property type="evidence" value="ECO:0007669"/>
    <property type="project" value="TreeGrafter"/>
</dbReference>
<accession>W0DZD8</accession>
<evidence type="ECO:0000256" key="6">
    <source>
        <dbReference type="ARBA" id="ARBA00022741"/>
    </source>
</evidence>
<dbReference type="CDD" id="cd02205">
    <property type="entry name" value="CBS_pair_SF"/>
    <property type="match status" value="2"/>
</dbReference>
<dbReference type="Pfam" id="PF02518">
    <property type="entry name" value="HATPase_c"/>
    <property type="match status" value="1"/>
</dbReference>